<dbReference type="SMART" id="SM01301">
    <property type="entry name" value="PTPlike_phytase"/>
    <property type="match status" value="3"/>
</dbReference>
<comment type="caution">
    <text evidence="2">The sequence shown here is derived from an EMBL/GenBank/DDBJ whole genome shotgun (WGS) entry which is preliminary data.</text>
</comment>
<feature type="compositionally biased region" description="Low complexity" evidence="1">
    <location>
        <begin position="315"/>
        <end position="336"/>
    </location>
</feature>
<dbReference type="PANTHER" id="PTHR23339">
    <property type="entry name" value="TYROSINE SPECIFIC PROTEIN PHOSPHATASE AND DUAL SPECIFICITY PROTEIN PHOSPHATASE"/>
    <property type="match status" value="1"/>
</dbReference>
<dbReference type="Gene3D" id="3.90.190.10">
    <property type="entry name" value="Protein tyrosine phosphatase superfamily"/>
    <property type="match status" value="3"/>
</dbReference>
<reference evidence="2 3" key="1">
    <citation type="journal article" date="2017" name="Mycologia">
        <title>Bifiguratus adelaidae, gen. et sp. nov., a new member of Mucoromycotina in endophytic and soil-dwelling habitats.</title>
        <authorList>
            <person name="Torres-Cruz T.J."/>
            <person name="Billingsley Tobias T.L."/>
            <person name="Almatruk M."/>
            <person name="Hesse C."/>
            <person name="Kuske C.R."/>
            <person name="Desiro A."/>
            <person name="Benucci G.M."/>
            <person name="Bonito G."/>
            <person name="Stajich J.E."/>
            <person name="Dunlap C."/>
            <person name="Arnold A.E."/>
            <person name="Porras-Alfaro A."/>
        </authorList>
    </citation>
    <scope>NUCLEOTIDE SEQUENCE [LARGE SCALE GENOMIC DNA]</scope>
    <source>
        <strain evidence="2 3">AZ0501</strain>
    </source>
</reference>
<dbReference type="Pfam" id="PF14566">
    <property type="entry name" value="PTPlike_phytase"/>
    <property type="match status" value="3"/>
</dbReference>
<dbReference type="InterPro" id="IPR029021">
    <property type="entry name" value="Prot-tyrosine_phosphatase-like"/>
</dbReference>
<evidence type="ECO:0008006" key="4">
    <source>
        <dbReference type="Google" id="ProtNLM"/>
    </source>
</evidence>
<evidence type="ECO:0000256" key="1">
    <source>
        <dbReference type="SAM" id="MobiDB-lite"/>
    </source>
</evidence>
<evidence type="ECO:0000313" key="3">
    <source>
        <dbReference type="Proteomes" id="UP000242875"/>
    </source>
</evidence>
<name>A0A261XZP8_9FUNG</name>
<feature type="region of interest" description="Disordered" evidence="1">
    <location>
        <begin position="313"/>
        <end position="358"/>
    </location>
</feature>
<feature type="region of interest" description="Disordered" evidence="1">
    <location>
        <begin position="1"/>
        <end position="24"/>
    </location>
</feature>
<gene>
    <name evidence="2" type="ORF">BZG36_03823</name>
</gene>
<organism evidence="2 3">
    <name type="scientific">Bifiguratus adelaidae</name>
    <dbReference type="NCBI Taxonomy" id="1938954"/>
    <lineage>
        <taxon>Eukaryota</taxon>
        <taxon>Fungi</taxon>
        <taxon>Fungi incertae sedis</taxon>
        <taxon>Mucoromycota</taxon>
        <taxon>Mucoromycotina</taxon>
        <taxon>Endogonomycetes</taxon>
        <taxon>Endogonales</taxon>
        <taxon>Endogonales incertae sedis</taxon>
        <taxon>Bifiguratus</taxon>
    </lineage>
</organism>
<dbReference type="OrthoDB" id="66369at2759"/>
<dbReference type="InterPro" id="IPR050561">
    <property type="entry name" value="PTP"/>
</dbReference>
<proteinExistence type="predicted"/>
<dbReference type="CDD" id="cd14496">
    <property type="entry name" value="PTP_paladin"/>
    <property type="match status" value="1"/>
</dbReference>
<evidence type="ECO:0000313" key="2">
    <source>
        <dbReference type="EMBL" id="OZJ03826.1"/>
    </source>
</evidence>
<dbReference type="SUPFAM" id="SSF52799">
    <property type="entry name" value="(Phosphotyrosine protein) phosphatases II"/>
    <property type="match status" value="3"/>
</dbReference>
<feature type="compositionally biased region" description="Polar residues" evidence="1">
    <location>
        <begin position="1"/>
        <end position="13"/>
    </location>
</feature>
<sequence>MSQHEASLPQQSMVPKAGQHTPRQPRQLLKMVGPLVKNRQGSVLSRNTILKMDHFPSGLNANLEFHLQGAPNFRMVDLNVFGVAQPTTLGLSTILAVLNCHPKSPEGKNCTWFSTREEPLAYINGYPYVLRDQSTPLENIRAYWGIEARRLEAMEQRLKIDIEKEARRNGGLLLVHQELVDGSIVPCWIAADVVCTPREVFQQFKDEGYRVEYFRIPISPEQAPEDHYLDEYVNIIRSLDPADLLIFNCGMGVVRTTLGMVVALILRRTQLLRQGEPDPFPILGYTTSTFNASNSPVPESHRRIHTAESAHLVETTSSRSNTSSPLTLSTSHSLSKLRNKFQSSHEMTRSSSGSSMMGLQHDTVNRGLEKAEQARNENKALLRLVYVLEQGLKSKMSPRSAIEWALARGKMIDSLKAAIQGNYQWIVGLTSVLDNGAFNKKLLDVVIDRCDAVINLREDVLMNRVRHTTEQQNGSADYLRKALVGLERYFFLLAFTSYVSTNAEEDFRMAFSDWIKERSEIWSMLERMRYKGPQLSSFRPVDDLSRLGGGVEERGVIENWGQGWRYGSGHGLLGLQYGASDVVANELERHVVDKRHGVVLVSQTILKIDYWRNEEASTPTTDESTTVNDASLARLSESLEASADLPYVKRHIPGASNFRSIRHSHVYAVAQPNFQGVKNVIETIHKRHHRHATEFLWINLREEPIIYINGVPYVLRDQYYTLRNIKSYRGITGTRLEMLEEKLKEDVINEVLSYDGRILLHSETSNGEVVPIWEDVSPENILTFKEVMEQVQFDTEITEDSDTANEDHHAMKVNYKRVPITAEQPPELRDFDEIVQLIGHLDLRDARIIVNCQIGLGRSTVGTAIAVLITRWLQTQRTPFTPSLNEANRLYDFQPPKSNYQIVHSLLRVIRDGLECKRIVDQVVDSCAAYLNLRDCIEDFRNQAESADSEEQRTNAIRRGVSALKRYAMLICFQGYLEQADPDDLKHLQSFERWYEQHPELETILQELRKPDMRLLIPVKKASLGDGVALSSEVVDVVNKRSGAVLGQQTILKHDAFPGCQKMSLREKIEGAPNFRRVPLSKIRTVFNYINQVSTEDNINQTGGDETMDPPYICGCAMPTKDAVKKVLKRMHAGPGGKRRVLWTCLREEPVIYVNKKPYVLRLFQDPLKNLETTGIARERVESMENRMKGDVLNELRKYQGRILLHDEEVVEKGGYAIVPVWETVQACDVETPKDIFDSMIEEGYRVDYLRIPITDEQSPIPDVFDMLVQRLQGIADTDDLLFNCQMGRGRTTTGQTIATLIRMILNNPSVHSLTSSMQLDASLSVGEAGPNDNLGLSRSRSRSIASGIVTSPNPQDEDTDARARYLNGEYKIILQLVGALSYGKLAKRCADQAINLCDHMQNLRSAIYDYKLRVEQTDPTGPKWASIHAVGINYLLRYFYLIVFANYLLDMAEDAQDRADEETDGTVGAMMPFTKWLAERREITNIIRESNQDFS</sequence>
<dbReference type="Proteomes" id="UP000242875">
    <property type="component" value="Unassembled WGS sequence"/>
</dbReference>
<keyword evidence="3" id="KW-1185">Reference proteome</keyword>
<accession>A0A261XZP8</accession>
<protein>
    <recommendedName>
        <fullName evidence="4">Tyrosine specific protein phosphatases domain-containing protein</fullName>
    </recommendedName>
</protein>
<dbReference type="EMBL" id="MVBO01000067">
    <property type="protein sequence ID" value="OZJ03826.1"/>
    <property type="molecule type" value="Genomic_DNA"/>
</dbReference>